<keyword evidence="8" id="KW-1185">Reference proteome</keyword>
<dbReference type="CDD" id="cd06225">
    <property type="entry name" value="HAMP"/>
    <property type="match status" value="1"/>
</dbReference>
<dbReference type="SMART" id="SM00283">
    <property type="entry name" value="MA"/>
    <property type="match status" value="1"/>
</dbReference>
<dbReference type="Gene3D" id="1.10.287.950">
    <property type="entry name" value="Methyl-accepting chemotaxis protein"/>
    <property type="match status" value="1"/>
</dbReference>
<keyword evidence="4" id="KW-0472">Membrane</keyword>
<evidence type="ECO:0000256" key="4">
    <source>
        <dbReference type="SAM" id="Phobius"/>
    </source>
</evidence>
<dbReference type="Pfam" id="PF00015">
    <property type="entry name" value="MCPsignal"/>
    <property type="match status" value="1"/>
</dbReference>
<feature type="domain" description="Methyl-accepting transducer" evidence="5">
    <location>
        <begin position="177"/>
        <end position="403"/>
    </location>
</feature>
<keyword evidence="3" id="KW-0807">Transducer</keyword>
<dbReference type="GO" id="GO:0004888">
    <property type="term" value="F:transmembrane signaling receptor activity"/>
    <property type="evidence" value="ECO:0007669"/>
    <property type="project" value="InterPro"/>
</dbReference>
<protein>
    <submittedName>
        <fullName evidence="7">Methyl-accepting chemotaxis protein</fullName>
    </submittedName>
</protein>
<feature type="transmembrane region" description="Helical" evidence="4">
    <location>
        <begin position="54"/>
        <end position="76"/>
    </location>
</feature>
<dbReference type="PANTHER" id="PTHR43531">
    <property type="entry name" value="PROTEIN ICFG"/>
    <property type="match status" value="1"/>
</dbReference>
<evidence type="ECO:0000256" key="1">
    <source>
        <dbReference type="ARBA" id="ARBA00022500"/>
    </source>
</evidence>
<evidence type="ECO:0000313" key="8">
    <source>
        <dbReference type="Proteomes" id="UP000183995"/>
    </source>
</evidence>
<dbReference type="EMBL" id="FQXV01000020">
    <property type="protein sequence ID" value="SHI23319.1"/>
    <property type="molecule type" value="Genomic_DNA"/>
</dbReference>
<dbReference type="GO" id="GO:0016020">
    <property type="term" value="C:membrane"/>
    <property type="evidence" value="ECO:0007669"/>
    <property type="project" value="InterPro"/>
</dbReference>
<feature type="transmembrane region" description="Helical" evidence="4">
    <location>
        <begin position="12"/>
        <end position="32"/>
    </location>
</feature>
<accession>A0A1M5ZGK1</accession>
<dbReference type="GO" id="GO:0007165">
    <property type="term" value="P:signal transduction"/>
    <property type="evidence" value="ECO:0007669"/>
    <property type="project" value="UniProtKB-KW"/>
</dbReference>
<evidence type="ECO:0000259" key="5">
    <source>
        <dbReference type="PROSITE" id="PS50111"/>
    </source>
</evidence>
<dbReference type="SUPFAM" id="SSF58104">
    <property type="entry name" value="Methyl-accepting chemotaxis protein (MCP) signaling domain"/>
    <property type="match status" value="1"/>
</dbReference>
<reference evidence="7 8" key="1">
    <citation type="submission" date="2016-11" db="EMBL/GenBank/DDBJ databases">
        <authorList>
            <person name="Jaros S."/>
            <person name="Januszkiewicz K."/>
            <person name="Wedrychowicz H."/>
        </authorList>
    </citation>
    <scope>NUCLEOTIDE SEQUENCE [LARGE SCALE GENOMIC DNA]</scope>
    <source>
        <strain evidence="7 8">DSM 10068</strain>
    </source>
</reference>
<keyword evidence="4" id="KW-1133">Transmembrane helix</keyword>
<gene>
    <name evidence="7" type="ORF">SAMN02745823_03701</name>
</gene>
<dbReference type="AlphaFoldDB" id="A0A1M5ZGK1"/>
<dbReference type="RefSeq" id="WP_073082837.1">
    <property type="nucleotide sequence ID" value="NZ_FQXV01000020.1"/>
</dbReference>
<dbReference type="SMART" id="SM00304">
    <property type="entry name" value="HAMP"/>
    <property type="match status" value="1"/>
</dbReference>
<proteinExistence type="inferred from homology"/>
<dbReference type="SUPFAM" id="SSF158472">
    <property type="entry name" value="HAMP domain-like"/>
    <property type="match status" value="1"/>
</dbReference>
<evidence type="ECO:0000259" key="6">
    <source>
        <dbReference type="PROSITE" id="PS50885"/>
    </source>
</evidence>
<dbReference type="Proteomes" id="UP000183995">
    <property type="component" value="Unassembled WGS sequence"/>
</dbReference>
<dbReference type="InterPro" id="IPR003660">
    <property type="entry name" value="HAMP_dom"/>
</dbReference>
<evidence type="ECO:0000256" key="2">
    <source>
        <dbReference type="ARBA" id="ARBA00029447"/>
    </source>
</evidence>
<name>A0A1M5ZGK1_9FIRM</name>
<feature type="domain" description="HAMP" evidence="6">
    <location>
        <begin position="73"/>
        <end position="126"/>
    </location>
</feature>
<dbReference type="InterPro" id="IPR004090">
    <property type="entry name" value="Chemotax_Me-accpt_rcpt"/>
</dbReference>
<evidence type="ECO:0000256" key="3">
    <source>
        <dbReference type="PROSITE-ProRule" id="PRU00284"/>
    </source>
</evidence>
<dbReference type="Pfam" id="PF00672">
    <property type="entry name" value="HAMP"/>
    <property type="match status" value="1"/>
</dbReference>
<evidence type="ECO:0000313" key="7">
    <source>
        <dbReference type="EMBL" id="SHI23319.1"/>
    </source>
</evidence>
<dbReference type="Gene3D" id="6.10.340.10">
    <property type="match status" value="1"/>
</dbReference>
<sequence length="403" mass="42468">MESGNKSLRTKMILCIILPALVCFSVSDYYILKIALGAPGMTDALARTLITRDILVFGASFAVLLVAVLLTAGGIVRPLKLLAGYAARLAAGDTDFKVATARRRDELGQLSRSIRATQITLKKVSLILGHASGDILAGNLSVRADAAKYPGDFGRIMVGNNQVDDSICGLIRHIRTAAENVASVSQQMSAEAQSVAHGATAQASAIDEISRTVADALKRTRDDRDNADRARRLSETVSAKAAEGSEKMKELSRALEAINKSSSYISDVIKIIEDIAFQTNILALNASVEAARAGVHGKGFSIVAEEVKSLAGKSAAAAKETNELLGDSISKSRQGLTIGEEMERALSEIVDSLDSSVGSIADIAEDCVRQADTIKQLNHGLGQISQVVQSNTATAEESAASSQ</sequence>
<dbReference type="PROSITE" id="PS50885">
    <property type="entry name" value="HAMP"/>
    <property type="match status" value="1"/>
</dbReference>
<dbReference type="GO" id="GO:0006935">
    <property type="term" value="P:chemotaxis"/>
    <property type="evidence" value="ECO:0007669"/>
    <property type="project" value="UniProtKB-KW"/>
</dbReference>
<dbReference type="PROSITE" id="PS50111">
    <property type="entry name" value="CHEMOTAXIS_TRANSDUC_2"/>
    <property type="match status" value="1"/>
</dbReference>
<dbReference type="STRING" id="1123282.SAMN02745823_03701"/>
<organism evidence="7 8">
    <name type="scientific">Sporobacter termitidis DSM 10068</name>
    <dbReference type="NCBI Taxonomy" id="1123282"/>
    <lineage>
        <taxon>Bacteria</taxon>
        <taxon>Bacillati</taxon>
        <taxon>Bacillota</taxon>
        <taxon>Clostridia</taxon>
        <taxon>Eubacteriales</taxon>
        <taxon>Oscillospiraceae</taxon>
        <taxon>Sporobacter</taxon>
    </lineage>
</organism>
<dbReference type="InterPro" id="IPR004089">
    <property type="entry name" value="MCPsignal_dom"/>
</dbReference>
<keyword evidence="4" id="KW-0812">Transmembrane</keyword>
<dbReference type="InterPro" id="IPR051310">
    <property type="entry name" value="MCP_chemotaxis"/>
</dbReference>
<dbReference type="PRINTS" id="PR00260">
    <property type="entry name" value="CHEMTRNSDUCR"/>
</dbReference>
<keyword evidence="1" id="KW-0145">Chemotaxis</keyword>
<comment type="similarity">
    <text evidence="2">Belongs to the methyl-accepting chemotaxis (MCP) protein family.</text>
</comment>
<dbReference type="PANTHER" id="PTHR43531:SF11">
    <property type="entry name" value="METHYL-ACCEPTING CHEMOTAXIS PROTEIN 3"/>
    <property type="match status" value="1"/>
</dbReference>